<keyword evidence="1" id="KW-1133">Transmembrane helix</keyword>
<dbReference type="GO" id="GO:0015221">
    <property type="term" value="F:lipopolysaccharide transmembrane transporter activity"/>
    <property type="evidence" value="ECO:0007669"/>
    <property type="project" value="InterPro"/>
</dbReference>
<keyword evidence="1" id="KW-0812">Transmembrane</keyword>
<dbReference type="RefSeq" id="WP_188706775.1">
    <property type="nucleotide sequence ID" value="NZ_BMIG01000002.1"/>
</dbReference>
<dbReference type="AlphaFoldDB" id="A0A916SB25"/>
<comment type="caution">
    <text evidence="2">The sequence shown here is derived from an EMBL/GenBank/DDBJ whole genome shotgun (WGS) entry which is preliminary data.</text>
</comment>
<dbReference type="Pfam" id="PF06835">
    <property type="entry name" value="LptC"/>
    <property type="match status" value="1"/>
</dbReference>
<keyword evidence="1" id="KW-0472">Membrane</keyword>
<protein>
    <submittedName>
        <fullName evidence="2">LPS export ABC transporter periplasmic protein LptC</fullName>
    </submittedName>
</protein>
<name>A0A916SB25_9BURK</name>
<keyword evidence="3" id="KW-1185">Reference proteome</keyword>
<dbReference type="GO" id="GO:0005886">
    <property type="term" value="C:plasma membrane"/>
    <property type="evidence" value="ECO:0007669"/>
    <property type="project" value="InterPro"/>
</dbReference>
<organism evidence="2 3">
    <name type="scientific">Polaromonas eurypsychrophila</name>
    <dbReference type="NCBI Taxonomy" id="1614635"/>
    <lineage>
        <taxon>Bacteria</taxon>
        <taxon>Pseudomonadati</taxon>
        <taxon>Pseudomonadota</taxon>
        <taxon>Betaproteobacteria</taxon>
        <taxon>Burkholderiales</taxon>
        <taxon>Comamonadaceae</taxon>
        <taxon>Polaromonas</taxon>
    </lineage>
</organism>
<evidence type="ECO:0000313" key="3">
    <source>
        <dbReference type="Proteomes" id="UP000620596"/>
    </source>
</evidence>
<feature type="transmembrane region" description="Helical" evidence="1">
    <location>
        <begin position="31"/>
        <end position="50"/>
    </location>
</feature>
<dbReference type="InterPro" id="IPR010664">
    <property type="entry name" value="LipoPS_assembly_LptC-rel"/>
</dbReference>
<evidence type="ECO:0000256" key="1">
    <source>
        <dbReference type="SAM" id="Phobius"/>
    </source>
</evidence>
<sequence length="227" mass="25236">MAASRRRPAWAAAHGWRHALDRLSRGWERTAIYIPVLLMGLLALGTYWLVRNTPGSLPSEGQKVISSEPDYYMRKFGIKTFDDAGQLKSDVAGTEVRHYPDTDTLEIDKALIRSYSIEGRLTTSTGDRALTNGDGSEVQLTGNARVVREASVGPDGREVARLEFRGEFLHVFVNDERVKSHLPVVIKRGADEFEGDTFAYDNLDRVADLKGRVKGVLVPRKAIGRVP</sequence>
<dbReference type="Gene3D" id="2.60.450.10">
    <property type="entry name" value="Lipopolysaccharide (LPS) transport protein A like domain"/>
    <property type="match status" value="1"/>
</dbReference>
<dbReference type="InterPro" id="IPR026265">
    <property type="entry name" value="LptC"/>
</dbReference>
<accession>A0A916SB25</accession>
<reference evidence="2" key="1">
    <citation type="journal article" date="2014" name="Int. J. Syst. Evol. Microbiol.">
        <title>Complete genome sequence of Corynebacterium casei LMG S-19264T (=DSM 44701T), isolated from a smear-ripened cheese.</title>
        <authorList>
            <consortium name="US DOE Joint Genome Institute (JGI-PGF)"/>
            <person name="Walter F."/>
            <person name="Albersmeier A."/>
            <person name="Kalinowski J."/>
            <person name="Ruckert C."/>
        </authorList>
    </citation>
    <scope>NUCLEOTIDE SEQUENCE</scope>
    <source>
        <strain evidence="2">CGMCC 1.15322</strain>
    </source>
</reference>
<dbReference type="Proteomes" id="UP000620596">
    <property type="component" value="Unassembled WGS sequence"/>
</dbReference>
<dbReference type="NCBIfam" id="TIGR04409">
    <property type="entry name" value="LptC_YrbK"/>
    <property type="match status" value="1"/>
</dbReference>
<proteinExistence type="predicted"/>
<gene>
    <name evidence="2" type="ORF">GCM10011496_07770</name>
</gene>
<dbReference type="EMBL" id="BMIG01000002">
    <property type="protein sequence ID" value="GGA89395.1"/>
    <property type="molecule type" value="Genomic_DNA"/>
</dbReference>
<reference evidence="2" key="2">
    <citation type="submission" date="2020-09" db="EMBL/GenBank/DDBJ databases">
        <authorList>
            <person name="Sun Q."/>
            <person name="Zhou Y."/>
        </authorList>
    </citation>
    <scope>NUCLEOTIDE SEQUENCE</scope>
    <source>
        <strain evidence="2">CGMCC 1.15322</strain>
    </source>
</reference>
<evidence type="ECO:0000313" key="2">
    <source>
        <dbReference type="EMBL" id="GGA89395.1"/>
    </source>
</evidence>